<dbReference type="EMBL" id="JBHTJA010000056">
    <property type="protein sequence ID" value="MFD0903482.1"/>
    <property type="molecule type" value="Genomic_DNA"/>
</dbReference>
<proteinExistence type="predicted"/>
<evidence type="ECO:0000313" key="1">
    <source>
        <dbReference type="EMBL" id="MFD0903482.1"/>
    </source>
</evidence>
<dbReference type="SUPFAM" id="SSF54909">
    <property type="entry name" value="Dimeric alpha+beta barrel"/>
    <property type="match status" value="1"/>
</dbReference>
<gene>
    <name evidence="1" type="ORF">ACFQ11_24025</name>
</gene>
<accession>A0ABW3EVT7</accession>
<evidence type="ECO:0000313" key="2">
    <source>
        <dbReference type="Proteomes" id="UP001596972"/>
    </source>
</evidence>
<dbReference type="PANTHER" id="PTHR34389:SF2">
    <property type="entry name" value="L-RHAMNOSE MUTAROTASE"/>
    <property type="match status" value="1"/>
</dbReference>
<sequence>MDSGSAKRVCFLLKVRQDRLEEYKARHQAVWPEMQDALRESGWHNYSLFLREDGLLVGYLETDDFEAAQERMARTDVNTRWQAEMAPFFEDLDGRPDEGMRPLQEVFHLA</sequence>
<organism evidence="1 2">
    <name type="scientific">Actinomadura sediminis</name>
    <dbReference type="NCBI Taxonomy" id="1038904"/>
    <lineage>
        <taxon>Bacteria</taxon>
        <taxon>Bacillati</taxon>
        <taxon>Actinomycetota</taxon>
        <taxon>Actinomycetes</taxon>
        <taxon>Streptosporangiales</taxon>
        <taxon>Thermomonosporaceae</taxon>
        <taxon>Actinomadura</taxon>
    </lineage>
</organism>
<dbReference type="Proteomes" id="UP001596972">
    <property type="component" value="Unassembled WGS sequence"/>
</dbReference>
<reference evidence="2" key="1">
    <citation type="journal article" date="2019" name="Int. J. Syst. Evol. Microbiol.">
        <title>The Global Catalogue of Microorganisms (GCM) 10K type strain sequencing project: providing services to taxonomists for standard genome sequencing and annotation.</title>
        <authorList>
            <consortium name="The Broad Institute Genomics Platform"/>
            <consortium name="The Broad Institute Genome Sequencing Center for Infectious Disease"/>
            <person name="Wu L."/>
            <person name="Ma J."/>
        </authorList>
    </citation>
    <scope>NUCLEOTIDE SEQUENCE [LARGE SCALE GENOMIC DNA]</scope>
    <source>
        <strain evidence="2">JCM 31202</strain>
    </source>
</reference>
<dbReference type="InterPro" id="IPR011008">
    <property type="entry name" value="Dimeric_a/b-barrel"/>
</dbReference>
<dbReference type="Pfam" id="PF05336">
    <property type="entry name" value="rhaM"/>
    <property type="match status" value="1"/>
</dbReference>
<name>A0ABW3EVT7_9ACTN</name>
<dbReference type="RefSeq" id="WP_378302333.1">
    <property type="nucleotide sequence ID" value="NZ_JBHTJA010000056.1"/>
</dbReference>
<dbReference type="Gene3D" id="3.30.70.100">
    <property type="match status" value="1"/>
</dbReference>
<comment type="caution">
    <text evidence="1">The sequence shown here is derived from an EMBL/GenBank/DDBJ whole genome shotgun (WGS) entry which is preliminary data.</text>
</comment>
<protein>
    <submittedName>
        <fullName evidence="1">L-rhamnose mutarotase</fullName>
    </submittedName>
</protein>
<dbReference type="PANTHER" id="PTHR34389">
    <property type="entry name" value="L-RHAMNOSE MUTAROTASE"/>
    <property type="match status" value="1"/>
</dbReference>
<dbReference type="InterPro" id="IPR008000">
    <property type="entry name" value="Rham/fucose_mutarotase"/>
</dbReference>
<keyword evidence="2" id="KW-1185">Reference proteome</keyword>